<sequence>NTGQLYFGEGSKLTVL</sequence>
<dbReference type="AlphaFoldDB" id="A6IF39"/>
<name>A6IF39_RAT</name>
<evidence type="ECO:0000313" key="2">
    <source>
        <dbReference type="Proteomes" id="UP000234681"/>
    </source>
</evidence>
<organism evidence="1 2">
    <name type="scientific">Rattus norvegicus</name>
    <name type="common">Rat</name>
    <dbReference type="NCBI Taxonomy" id="10116"/>
    <lineage>
        <taxon>Eukaryota</taxon>
        <taxon>Metazoa</taxon>
        <taxon>Chordata</taxon>
        <taxon>Craniata</taxon>
        <taxon>Vertebrata</taxon>
        <taxon>Euteleostomi</taxon>
        <taxon>Mammalia</taxon>
        <taxon>Eutheria</taxon>
        <taxon>Euarchontoglires</taxon>
        <taxon>Glires</taxon>
        <taxon>Rodentia</taxon>
        <taxon>Myomorpha</taxon>
        <taxon>Muroidea</taxon>
        <taxon>Muridae</taxon>
        <taxon>Murinae</taxon>
        <taxon>Rattus</taxon>
    </lineage>
</organism>
<feature type="non-terminal residue" evidence="1">
    <location>
        <position position="16"/>
    </location>
</feature>
<evidence type="ECO:0000313" key="1">
    <source>
        <dbReference type="EMBL" id="EDM15476.1"/>
    </source>
</evidence>
<protein>
    <submittedName>
        <fullName evidence="1">RCG64537</fullName>
    </submittedName>
</protein>
<reference evidence="2" key="1">
    <citation type="submission" date="2005-09" db="EMBL/GenBank/DDBJ databases">
        <authorList>
            <person name="Mural R.J."/>
            <person name="Li P.W."/>
            <person name="Adams M.D."/>
            <person name="Amanatides P.G."/>
            <person name="Baden-Tillson H."/>
            <person name="Barnstead M."/>
            <person name="Chin S.H."/>
            <person name="Dew I."/>
            <person name="Evans C.A."/>
            <person name="Ferriera S."/>
            <person name="Flanigan M."/>
            <person name="Fosler C."/>
            <person name="Glodek A."/>
            <person name="Gu Z."/>
            <person name="Holt R.A."/>
            <person name="Jennings D."/>
            <person name="Kraft C.L."/>
            <person name="Lu F."/>
            <person name="Nguyen T."/>
            <person name="Nusskern D.R."/>
            <person name="Pfannkoch C.M."/>
            <person name="Sitter C."/>
            <person name="Sutton G.G."/>
            <person name="Venter J.C."/>
            <person name="Wang Z."/>
            <person name="Woodage T."/>
            <person name="Zheng X.H."/>
            <person name="Zhong F."/>
        </authorList>
    </citation>
    <scope>NUCLEOTIDE SEQUENCE [LARGE SCALE GENOMIC DNA]</scope>
    <source>
        <strain>BN</strain>
        <strain evidence="2">Sprague-Dawley</strain>
    </source>
</reference>
<accession>A6IF39</accession>
<dbReference type="Proteomes" id="UP000234681">
    <property type="component" value="Chromosome 4"/>
</dbReference>
<feature type="non-terminal residue" evidence="1">
    <location>
        <position position="1"/>
    </location>
</feature>
<proteinExistence type="predicted"/>
<gene>
    <name evidence="1" type="ORF">rCG_64537</name>
</gene>
<dbReference type="EMBL" id="CH473959">
    <property type="protein sequence ID" value="EDM15476.1"/>
    <property type="molecule type" value="Genomic_DNA"/>
</dbReference>